<reference evidence="2 3" key="1">
    <citation type="submission" date="2019-04" db="EMBL/GenBank/DDBJ databases">
        <title>Friends and foes A comparative genomics study of 23 Aspergillus species from section Flavi.</title>
        <authorList>
            <consortium name="DOE Joint Genome Institute"/>
            <person name="Kjaerbolling I."/>
            <person name="Vesth T."/>
            <person name="Frisvad J.C."/>
            <person name="Nybo J.L."/>
            <person name="Theobald S."/>
            <person name="Kildgaard S."/>
            <person name="Isbrandt T."/>
            <person name="Kuo A."/>
            <person name="Sato A."/>
            <person name="Lyhne E.K."/>
            <person name="Kogle M.E."/>
            <person name="Wiebenga A."/>
            <person name="Kun R.S."/>
            <person name="Lubbers R.J."/>
            <person name="Makela M.R."/>
            <person name="Barry K."/>
            <person name="Chovatia M."/>
            <person name="Clum A."/>
            <person name="Daum C."/>
            <person name="Haridas S."/>
            <person name="He G."/>
            <person name="LaButti K."/>
            <person name="Lipzen A."/>
            <person name="Mondo S."/>
            <person name="Riley R."/>
            <person name="Salamov A."/>
            <person name="Simmons B.A."/>
            <person name="Magnuson J.K."/>
            <person name="Henrissat B."/>
            <person name="Mortensen U.H."/>
            <person name="Larsen T.O."/>
            <person name="Devries R.P."/>
            <person name="Grigoriev I.V."/>
            <person name="Machida M."/>
            <person name="Baker S.E."/>
            <person name="Andersen M.R."/>
        </authorList>
    </citation>
    <scope>NUCLEOTIDE SEQUENCE [LARGE SCALE GENOMIC DNA]</scope>
    <source>
        <strain evidence="2 3">IBT 18842</strain>
    </source>
</reference>
<name>A0A5N6U105_ASPAV</name>
<evidence type="ECO:0000313" key="3">
    <source>
        <dbReference type="Proteomes" id="UP000325780"/>
    </source>
</evidence>
<accession>A0A5N6U105</accession>
<feature type="compositionally biased region" description="Polar residues" evidence="1">
    <location>
        <begin position="527"/>
        <end position="541"/>
    </location>
</feature>
<dbReference type="Proteomes" id="UP000325780">
    <property type="component" value="Unassembled WGS sequence"/>
</dbReference>
<evidence type="ECO:0000313" key="2">
    <source>
        <dbReference type="EMBL" id="KAE8152316.1"/>
    </source>
</evidence>
<feature type="region of interest" description="Disordered" evidence="1">
    <location>
        <begin position="527"/>
        <end position="567"/>
    </location>
</feature>
<evidence type="ECO:0000256" key="1">
    <source>
        <dbReference type="SAM" id="MobiDB-lite"/>
    </source>
</evidence>
<feature type="compositionally biased region" description="Basic residues" evidence="1">
    <location>
        <begin position="558"/>
        <end position="567"/>
    </location>
</feature>
<dbReference type="OrthoDB" id="4838614at2759"/>
<dbReference type="EMBL" id="ML742055">
    <property type="protein sequence ID" value="KAE8152316.1"/>
    <property type="molecule type" value="Genomic_DNA"/>
</dbReference>
<proteinExistence type="predicted"/>
<keyword evidence="3" id="KW-1185">Reference proteome</keyword>
<organism evidence="2 3">
    <name type="scientific">Aspergillus avenaceus</name>
    <dbReference type="NCBI Taxonomy" id="36643"/>
    <lineage>
        <taxon>Eukaryota</taxon>
        <taxon>Fungi</taxon>
        <taxon>Dikarya</taxon>
        <taxon>Ascomycota</taxon>
        <taxon>Pezizomycotina</taxon>
        <taxon>Eurotiomycetes</taxon>
        <taxon>Eurotiomycetidae</taxon>
        <taxon>Eurotiales</taxon>
        <taxon>Aspergillaceae</taxon>
        <taxon>Aspergillus</taxon>
        <taxon>Aspergillus subgen. Circumdati</taxon>
    </lineage>
</organism>
<gene>
    <name evidence="2" type="ORF">BDV25DRAFT_138006</name>
</gene>
<protein>
    <submittedName>
        <fullName evidence="2">Uncharacterized protein</fullName>
    </submittedName>
</protein>
<sequence>MERGNNIREHIRSFVEQCRLGNYRNADILFDQTLKDYIDHAPVAIAYADMYLGQGCYGLASKYLDSRISKMKDLSGTDSGLLLVLMKALADIHHKGALRSALVKARQAMRTIKDRTGSQKTTPLNEIQASRLIRIYEFYIRIVVIAFQTSEWVNSEWMHCPWAPLLPYRPGLGFIDWYHALLKKGNLFEASQVLHAIMPILPTLPWKEVITLLKFKAPQSGHASCMINMYQARIGLDLAHRAVQMGVAQWAIEATFNFVRMKLEAAEKLWNEVEPKENLTSFAPLFLLRVEFDLRWCMLQKGPEFETHQSRLKEVKSEADKCSDFTSYTEGRILFALCSTAHNRCHALSKTFEYLSSICGNTLGYIRLCDLLAPWTVSCDPLPATPSTYKVLLSYHGRVKTAVDTEWKQILTNRYPVASIPGLAKCLQEEVTFDVNQTDYPLAFDIPLYNRDFHLKQIKPSRSSTTCANQGQSAPLLRNFPSNSWDHITDVELRMLCCGMQGPEHERTDLSRCLQMFDSTDKINSSQVVAGASSTPSNSRGANRGIAQCSPVDANRVKQPRATRTRL</sequence>
<dbReference type="AlphaFoldDB" id="A0A5N6U105"/>